<keyword evidence="2" id="KW-0812">Transmembrane</keyword>
<organism evidence="3">
    <name type="scientific">Culex pipiens</name>
    <name type="common">House mosquito</name>
    <dbReference type="NCBI Taxonomy" id="7175"/>
    <lineage>
        <taxon>Eukaryota</taxon>
        <taxon>Metazoa</taxon>
        <taxon>Ecdysozoa</taxon>
        <taxon>Arthropoda</taxon>
        <taxon>Hexapoda</taxon>
        <taxon>Insecta</taxon>
        <taxon>Pterygota</taxon>
        <taxon>Neoptera</taxon>
        <taxon>Endopterygota</taxon>
        <taxon>Diptera</taxon>
        <taxon>Nematocera</taxon>
        <taxon>Culicoidea</taxon>
        <taxon>Culicidae</taxon>
        <taxon>Culicinae</taxon>
        <taxon>Culicini</taxon>
        <taxon>Culex</taxon>
        <taxon>Culex</taxon>
    </lineage>
</organism>
<dbReference type="EMBL" id="HBUE01289797">
    <property type="protein sequence ID" value="CAG6573524.1"/>
    <property type="molecule type" value="Transcribed_RNA"/>
</dbReference>
<protein>
    <submittedName>
        <fullName evidence="3">(northern house mosquito) hypothetical protein</fullName>
    </submittedName>
</protein>
<reference evidence="3" key="1">
    <citation type="submission" date="2021-05" db="EMBL/GenBank/DDBJ databases">
        <authorList>
            <person name="Alioto T."/>
            <person name="Alioto T."/>
            <person name="Gomez Garrido J."/>
        </authorList>
    </citation>
    <scope>NUCLEOTIDE SEQUENCE</scope>
</reference>
<accession>A0A8D8B7G1</accession>
<sequence length="137" mass="14980">MGLVRGGTRNSGTVSSSLRSGWPPRMDGVRASVLSDLECTRGGTIFGREIDTLAAGGDASNREKRRNIVLAFIFQMLLFPIYHTLHMVAINHAVTGGCCGCLLVLSLRTVVYTLVRIFTGLLLGVKQKIRRTTLRVF</sequence>
<feature type="transmembrane region" description="Helical" evidence="2">
    <location>
        <begin position="102"/>
        <end position="125"/>
    </location>
</feature>
<feature type="region of interest" description="Disordered" evidence="1">
    <location>
        <begin position="1"/>
        <end position="23"/>
    </location>
</feature>
<dbReference type="AlphaFoldDB" id="A0A8D8B7G1"/>
<keyword evidence="2" id="KW-0472">Membrane</keyword>
<feature type="transmembrane region" description="Helical" evidence="2">
    <location>
        <begin position="68"/>
        <end position="90"/>
    </location>
</feature>
<proteinExistence type="predicted"/>
<evidence type="ECO:0000256" key="2">
    <source>
        <dbReference type="SAM" id="Phobius"/>
    </source>
</evidence>
<keyword evidence="2" id="KW-1133">Transmembrane helix</keyword>
<dbReference type="EMBL" id="HBUE01061849">
    <property type="protein sequence ID" value="CAG6468993.1"/>
    <property type="molecule type" value="Transcribed_RNA"/>
</dbReference>
<evidence type="ECO:0000313" key="3">
    <source>
        <dbReference type="EMBL" id="CAG6468993.1"/>
    </source>
</evidence>
<dbReference type="EMBL" id="HBUE01061856">
    <property type="protein sequence ID" value="CAG6468994.1"/>
    <property type="molecule type" value="Transcribed_RNA"/>
</dbReference>
<dbReference type="EMBL" id="HBUE01184113">
    <property type="protein sequence ID" value="CAG6521919.1"/>
    <property type="molecule type" value="Transcribed_RNA"/>
</dbReference>
<feature type="compositionally biased region" description="Polar residues" evidence="1">
    <location>
        <begin position="8"/>
        <end position="19"/>
    </location>
</feature>
<evidence type="ECO:0000256" key="1">
    <source>
        <dbReference type="SAM" id="MobiDB-lite"/>
    </source>
</evidence>
<name>A0A8D8B7G1_CULPI</name>